<accession>A0AAE1FCT0</accession>
<organism evidence="2 3">
    <name type="scientific">Petrolisthes cinctipes</name>
    <name type="common">Flat porcelain crab</name>
    <dbReference type="NCBI Taxonomy" id="88211"/>
    <lineage>
        <taxon>Eukaryota</taxon>
        <taxon>Metazoa</taxon>
        <taxon>Ecdysozoa</taxon>
        <taxon>Arthropoda</taxon>
        <taxon>Crustacea</taxon>
        <taxon>Multicrustacea</taxon>
        <taxon>Malacostraca</taxon>
        <taxon>Eumalacostraca</taxon>
        <taxon>Eucarida</taxon>
        <taxon>Decapoda</taxon>
        <taxon>Pleocyemata</taxon>
        <taxon>Anomura</taxon>
        <taxon>Galatheoidea</taxon>
        <taxon>Porcellanidae</taxon>
        <taxon>Petrolisthes</taxon>
    </lineage>
</organism>
<protein>
    <submittedName>
        <fullName evidence="2">Uncharacterized protein</fullName>
    </submittedName>
</protein>
<sequence>MFNSLRSPCSSPCPSPVREFAATIKRVSSPRRQKYKTFIGSQEPIISKSRMTMTGGFTDFRPCAYLDEDFQEFSDASSSSLSSSRSDSCDSGDSIIPSQATKQTCRFVKVPRKAFTSVIGHLSPSLSKKVTRAVQTENIPEDPKPPMWPNVMNTYGRGVSPSPVQAILMPPEPSLTAMKAQAILDERRDIRIALQMLAYKSLLQQQIEANHSKLCEREEEIEENSSSDEDVEDQSKKKCMYPTPEEERKYGAPLTINAPSPDTFPINPAMNIHVTDGHLETPESSGDEGFQDEPLFDALDLDSVPTLTPEELTSAKVAEVRNVHLVCDFIVLETGPPTDSVDV</sequence>
<feature type="region of interest" description="Disordered" evidence="1">
    <location>
        <begin position="76"/>
        <end position="95"/>
    </location>
</feature>
<feature type="compositionally biased region" description="Low complexity" evidence="1">
    <location>
        <begin position="76"/>
        <end position="94"/>
    </location>
</feature>
<evidence type="ECO:0000313" key="3">
    <source>
        <dbReference type="Proteomes" id="UP001286313"/>
    </source>
</evidence>
<keyword evidence="3" id="KW-1185">Reference proteome</keyword>
<dbReference type="Proteomes" id="UP001286313">
    <property type="component" value="Unassembled WGS sequence"/>
</dbReference>
<reference evidence="2" key="1">
    <citation type="submission" date="2023-10" db="EMBL/GenBank/DDBJ databases">
        <title>Genome assemblies of two species of porcelain crab, Petrolisthes cinctipes and Petrolisthes manimaculis (Anomura: Porcellanidae).</title>
        <authorList>
            <person name="Angst P."/>
        </authorList>
    </citation>
    <scope>NUCLEOTIDE SEQUENCE</scope>
    <source>
        <strain evidence="2">PB745_01</strain>
        <tissue evidence="2">Gill</tissue>
    </source>
</reference>
<evidence type="ECO:0000256" key="1">
    <source>
        <dbReference type="SAM" id="MobiDB-lite"/>
    </source>
</evidence>
<name>A0AAE1FCT0_PETCI</name>
<dbReference type="EMBL" id="JAWQEG010002549">
    <property type="protein sequence ID" value="KAK3871211.1"/>
    <property type="molecule type" value="Genomic_DNA"/>
</dbReference>
<gene>
    <name evidence="2" type="ORF">Pcinc_023636</name>
</gene>
<feature type="region of interest" description="Disordered" evidence="1">
    <location>
        <begin position="218"/>
        <end position="239"/>
    </location>
</feature>
<dbReference type="AlphaFoldDB" id="A0AAE1FCT0"/>
<feature type="compositionally biased region" description="Acidic residues" evidence="1">
    <location>
        <begin position="218"/>
        <end position="232"/>
    </location>
</feature>
<proteinExistence type="predicted"/>
<comment type="caution">
    <text evidence="2">The sequence shown here is derived from an EMBL/GenBank/DDBJ whole genome shotgun (WGS) entry which is preliminary data.</text>
</comment>
<evidence type="ECO:0000313" key="2">
    <source>
        <dbReference type="EMBL" id="KAK3871211.1"/>
    </source>
</evidence>